<keyword evidence="1" id="KW-0175">Coiled coil</keyword>
<keyword evidence="4" id="KW-1185">Reference proteome</keyword>
<accession>T1GRT7</accession>
<name>T1GRT7_MEGSC</name>
<sequence length="111" mass="12629">MIKFVVLLMVIVGVLGESEYGPIRVPIPQDLGTPACIFNGNKCTPEDYAKGAEYRRSYIERLVNRHAENDVKAPACMETKSCSEDEIAAYNKKLEARKEEIMEHLKKQRQI</sequence>
<reference evidence="4" key="1">
    <citation type="submission" date="2013-02" db="EMBL/GenBank/DDBJ databases">
        <authorList>
            <person name="Hughes D."/>
        </authorList>
    </citation>
    <scope>NUCLEOTIDE SEQUENCE</scope>
    <source>
        <strain>Durham</strain>
        <strain evidence="4">NC isolate 2 -- Noor lab</strain>
    </source>
</reference>
<organism evidence="3 4">
    <name type="scientific">Megaselia scalaris</name>
    <name type="common">Humpbacked fly</name>
    <name type="synonym">Phora scalaris</name>
    <dbReference type="NCBI Taxonomy" id="36166"/>
    <lineage>
        <taxon>Eukaryota</taxon>
        <taxon>Metazoa</taxon>
        <taxon>Ecdysozoa</taxon>
        <taxon>Arthropoda</taxon>
        <taxon>Hexapoda</taxon>
        <taxon>Insecta</taxon>
        <taxon>Pterygota</taxon>
        <taxon>Neoptera</taxon>
        <taxon>Endopterygota</taxon>
        <taxon>Diptera</taxon>
        <taxon>Brachycera</taxon>
        <taxon>Muscomorpha</taxon>
        <taxon>Platypezoidea</taxon>
        <taxon>Phoridae</taxon>
        <taxon>Megaseliini</taxon>
        <taxon>Megaselia</taxon>
    </lineage>
</organism>
<feature type="signal peptide" evidence="2">
    <location>
        <begin position="1"/>
        <end position="16"/>
    </location>
</feature>
<dbReference type="EMBL" id="CAQQ02389432">
    <property type="status" value="NOT_ANNOTATED_CDS"/>
    <property type="molecule type" value="Genomic_DNA"/>
</dbReference>
<evidence type="ECO:0000256" key="2">
    <source>
        <dbReference type="SAM" id="SignalP"/>
    </source>
</evidence>
<evidence type="ECO:0000256" key="1">
    <source>
        <dbReference type="SAM" id="Coils"/>
    </source>
</evidence>
<feature type="coiled-coil region" evidence="1">
    <location>
        <begin position="80"/>
        <end position="111"/>
    </location>
</feature>
<keyword evidence="2" id="KW-0732">Signal</keyword>
<proteinExistence type="predicted"/>
<dbReference type="Proteomes" id="UP000015102">
    <property type="component" value="Unassembled WGS sequence"/>
</dbReference>
<reference evidence="3" key="2">
    <citation type="submission" date="2015-06" db="UniProtKB">
        <authorList>
            <consortium name="EnsemblMetazoa"/>
        </authorList>
    </citation>
    <scope>IDENTIFICATION</scope>
</reference>
<protein>
    <submittedName>
        <fullName evidence="3">Uncharacterized protein</fullName>
    </submittedName>
</protein>
<feature type="chain" id="PRO_5004577651" evidence="2">
    <location>
        <begin position="17"/>
        <end position="111"/>
    </location>
</feature>
<dbReference type="HOGENOM" id="CLU_2161225_0_0_1"/>
<dbReference type="AlphaFoldDB" id="T1GRT7"/>
<evidence type="ECO:0000313" key="4">
    <source>
        <dbReference type="Proteomes" id="UP000015102"/>
    </source>
</evidence>
<evidence type="ECO:0000313" key="3">
    <source>
        <dbReference type="EnsemblMetazoa" id="MESCA006378-PA"/>
    </source>
</evidence>
<dbReference type="EnsemblMetazoa" id="MESCA006378-RA">
    <property type="protein sequence ID" value="MESCA006378-PA"/>
    <property type="gene ID" value="MESCA006378"/>
</dbReference>